<proteinExistence type="inferred from homology"/>
<dbReference type="PANTHER" id="PTHR11010:SF5">
    <property type="entry name" value="RE36938P-RELATED"/>
    <property type="match status" value="1"/>
</dbReference>
<dbReference type="Gene3D" id="1.20.120.980">
    <property type="entry name" value="Serine carboxypeptidase S28, SKS domain"/>
    <property type="match status" value="1"/>
</dbReference>
<dbReference type="GO" id="GO:0006508">
    <property type="term" value="P:proteolysis"/>
    <property type="evidence" value="ECO:0007669"/>
    <property type="project" value="UniProtKB-KW"/>
</dbReference>
<evidence type="ECO:0000256" key="6">
    <source>
        <dbReference type="SAM" id="SignalP"/>
    </source>
</evidence>
<evidence type="ECO:0000256" key="1">
    <source>
        <dbReference type="ARBA" id="ARBA00011079"/>
    </source>
</evidence>
<protein>
    <submittedName>
        <fullName evidence="8">Serine protease K12H4.7</fullName>
    </submittedName>
</protein>
<comment type="similarity">
    <text evidence="1">Belongs to the peptidase S28 family.</text>
</comment>
<evidence type="ECO:0000256" key="2">
    <source>
        <dbReference type="ARBA" id="ARBA00022670"/>
    </source>
</evidence>
<dbReference type="Proteomes" id="UP000515158">
    <property type="component" value="Unplaced"/>
</dbReference>
<evidence type="ECO:0000256" key="3">
    <source>
        <dbReference type="ARBA" id="ARBA00022729"/>
    </source>
</evidence>
<feature type="chain" id="PRO_5027937469" evidence="6">
    <location>
        <begin position="18"/>
        <end position="527"/>
    </location>
</feature>
<dbReference type="Gene3D" id="3.40.50.1820">
    <property type="entry name" value="alpha/beta hydrolase"/>
    <property type="match status" value="1"/>
</dbReference>
<feature type="signal peptide" evidence="6">
    <location>
        <begin position="1"/>
        <end position="17"/>
    </location>
</feature>
<keyword evidence="3 6" id="KW-0732">Signal</keyword>
<dbReference type="GeneID" id="117640169"/>
<dbReference type="KEGG" id="tpal:117640169"/>
<keyword evidence="4" id="KW-0378">Hydrolase</keyword>
<reference evidence="8" key="1">
    <citation type="submission" date="2025-08" db="UniProtKB">
        <authorList>
            <consortium name="RefSeq"/>
        </authorList>
    </citation>
    <scope>IDENTIFICATION</scope>
    <source>
        <tissue evidence="8">Total insect</tissue>
    </source>
</reference>
<sequence>MLALQAAALLLLGVALCQPAAVPEDLKQSSAQAPVLDAVKNRFQYRRLGYLPPPPRPGRMLRASPVEELYVEQILDHFTVTDKRTWQQRYFKRTDMYEDGGPVFIYIGGESQEGASRLADFGLYLTYMAQLLRAKTYSLEHRYYGKSHPLPDLTTASLQYLSADQALADLAYFIEFLKKSGEIEDGQPVAVFGGSYPGNLAAWARQKYPHLIKTAISSSAPVHAKADFVEYMEVVGRSLNRVAGEFCFNNIKKATDRVVELLKTTEGYATVKKVFRMSTELKDKLDLDAFFETLSSPFAGAVQYNRDHPPKSVYSIKYICSFMAGDDLTPDEAMSKLSKLVLGEPADPNKTFDWSYKSSIKQYQRTEYVQDKSGEFSSDRQWIYQTCTEFGYYQTFSGKDIPFPSGYNDIQYSYQTCKDLFGDDFDEKLITGAVERSNLVFGDRSPDVTNVLYINGNVDPWHALGILRNVSATKAPAFVVDGGSHCADMDYPDDTSDSDEIKAAHEMVHQFLRTTLYEVPDGQPADG</sequence>
<evidence type="ECO:0000256" key="5">
    <source>
        <dbReference type="ARBA" id="ARBA00023180"/>
    </source>
</evidence>
<evidence type="ECO:0000313" key="8">
    <source>
        <dbReference type="RefSeq" id="XP_034232342.1"/>
    </source>
</evidence>
<dbReference type="Pfam" id="PF05577">
    <property type="entry name" value="Peptidase_S28"/>
    <property type="match status" value="1"/>
</dbReference>
<dbReference type="RefSeq" id="XP_034232342.1">
    <property type="nucleotide sequence ID" value="XM_034376451.1"/>
</dbReference>
<keyword evidence="7" id="KW-1185">Reference proteome</keyword>
<dbReference type="InParanoid" id="A0A6P8YES0"/>
<organism evidence="8">
    <name type="scientific">Thrips palmi</name>
    <name type="common">Melon thrips</name>
    <dbReference type="NCBI Taxonomy" id="161013"/>
    <lineage>
        <taxon>Eukaryota</taxon>
        <taxon>Metazoa</taxon>
        <taxon>Ecdysozoa</taxon>
        <taxon>Arthropoda</taxon>
        <taxon>Hexapoda</taxon>
        <taxon>Insecta</taxon>
        <taxon>Pterygota</taxon>
        <taxon>Neoptera</taxon>
        <taxon>Paraneoptera</taxon>
        <taxon>Thysanoptera</taxon>
        <taxon>Terebrantia</taxon>
        <taxon>Thripoidea</taxon>
        <taxon>Thripidae</taxon>
        <taxon>Thrips</taxon>
    </lineage>
</organism>
<dbReference type="GO" id="GO:0070008">
    <property type="term" value="F:serine-type exopeptidase activity"/>
    <property type="evidence" value="ECO:0007669"/>
    <property type="project" value="InterPro"/>
</dbReference>
<name>A0A6P8YES0_THRPL</name>
<dbReference type="InterPro" id="IPR042269">
    <property type="entry name" value="Ser_carbopepase_S28_SKS"/>
</dbReference>
<keyword evidence="5" id="KW-0325">Glycoprotein</keyword>
<evidence type="ECO:0000256" key="4">
    <source>
        <dbReference type="ARBA" id="ARBA00022801"/>
    </source>
</evidence>
<dbReference type="InterPro" id="IPR029058">
    <property type="entry name" value="AB_hydrolase_fold"/>
</dbReference>
<dbReference type="AlphaFoldDB" id="A0A6P8YES0"/>
<dbReference type="OrthoDB" id="1735038at2759"/>
<dbReference type="GO" id="GO:0008239">
    <property type="term" value="F:dipeptidyl-peptidase activity"/>
    <property type="evidence" value="ECO:0007669"/>
    <property type="project" value="TreeGrafter"/>
</dbReference>
<dbReference type="SUPFAM" id="SSF53474">
    <property type="entry name" value="alpha/beta-Hydrolases"/>
    <property type="match status" value="1"/>
</dbReference>
<gene>
    <name evidence="8" type="primary">LOC117640169</name>
</gene>
<keyword evidence="2 8" id="KW-0645">Protease</keyword>
<dbReference type="InterPro" id="IPR008758">
    <property type="entry name" value="Peptidase_S28"/>
</dbReference>
<evidence type="ECO:0000313" key="7">
    <source>
        <dbReference type="Proteomes" id="UP000515158"/>
    </source>
</evidence>
<dbReference type="PANTHER" id="PTHR11010">
    <property type="entry name" value="PROTEASE S28 PRO-X CARBOXYPEPTIDASE-RELATED"/>
    <property type="match status" value="1"/>
</dbReference>
<accession>A0A6P8YES0</accession>